<accession>A0ABU2Q1D3</accession>
<dbReference type="EMBL" id="JAVRFA010000023">
    <property type="protein sequence ID" value="MDT0396795.1"/>
    <property type="molecule type" value="Genomic_DNA"/>
</dbReference>
<evidence type="ECO:0000313" key="1">
    <source>
        <dbReference type="EMBL" id="MDT0396795.1"/>
    </source>
</evidence>
<sequence>MITTKEMITPGQIEPRNDMAIFMEDYGDQLWAFDVDDPTIVLESQPDGSWERCAENLSEFLTHNALHESAHTAPFWRASSNVPDSKLPEILTKMQQVSFNGWLWPRPGHQIFLGEGIIADIGPAMKNQSPWENHRGYTEVQIGATNSELLDHLDEMRDIKWLRPLFG</sequence>
<dbReference type="Proteomes" id="UP001183881">
    <property type="component" value="Unassembled WGS sequence"/>
</dbReference>
<proteinExistence type="predicted"/>
<gene>
    <name evidence="1" type="ORF">RM705_19170</name>
</gene>
<dbReference type="RefSeq" id="WP_311645296.1">
    <property type="nucleotide sequence ID" value="NZ_JAVRFA010000023.1"/>
</dbReference>
<keyword evidence="2" id="KW-1185">Reference proteome</keyword>
<comment type="caution">
    <text evidence="1">The sequence shown here is derived from an EMBL/GenBank/DDBJ whole genome shotgun (WGS) entry which is preliminary data.</text>
</comment>
<name>A0ABU2Q1D3_9ACTN</name>
<evidence type="ECO:0000313" key="2">
    <source>
        <dbReference type="Proteomes" id="UP001183881"/>
    </source>
</evidence>
<reference evidence="2" key="1">
    <citation type="submission" date="2023-07" db="EMBL/GenBank/DDBJ databases">
        <title>30 novel species of actinomycetes from the DSMZ collection.</title>
        <authorList>
            <person name="Nouioui I."/>
        </authorList>
    </citation>
    <scope>NUCLEOTIDE SEQUENCE [LARGE SCALE GENOMIC DNA]</scope>
    <source>
        <strain evidence="2">DSM 41636</strain>
    </source>
</reference>
<organism evidence="1 2">
    <name type="scientific">Streptomyces edwardsiae</name>
    <dbReference type="NCBI Taxonomy" id="3075527"/>
    <lineage>
        <taxon>Bacteria</taxon>
        <taxon>Bacillati</taxon>
        <taxon>Actinomycetota</taxon>
        <taxon>Actinomycetes</taxon>
        <taxon>Kitasatosporales</taxon>
        <taxon>Streptomycetaceae</taxon>
        <taxon>Streptomyces</taxon>
    </lineage>
</organism>
<protein>
    <submittedName>
        <fullName evidence="1">Uncharacterized protein</fullName>
    </submittedName>
</protein>